<evidence type="ECO:0000313" key="1">
    <source>
        <dbReference type="EMBL" id="KYQ56122.1"/>
    </source>
</evidence>
<dbReference type="EMBL" id="KQ982464">
    <property type="protein sequence ID" value="KYQ56122.1"/>
    <property type="molecule type" value="Genomic_DNA"/>
</dbReference>
<evidence type="ECO:0000313" key="2">
    <source>
        <dbReference type="Proteomes" id="UP000075809"/>
    </source>
</evidence>
<sequence length="274" mass="31952">MLYDEKEADIEHPTASAIGRLMYLVVITRPDLADLGFITKMPHFLKDGSQHTSSETNESRLVTKIRWVIEAVNCLFKMWKALDHVFPNSQIPYIGEYVRIVSAFYNAFRPPRVTDSPSDVIIAERMLRLSRMPNVLQQRVEREGWSRKRVMWQLMDADTLSDFPKLTMEELTQMTIGSYQIKQAQSYTEEHIADDGIYQLFIHRQERNIVRLQLQSRHTSSKVYNLWIEYSEGINPITPWYCQCKAGARTVGCCAHVASVLWYLGYLRHSEELK</sequence>
<proteinExistence type="predicted"/>
<organism evidence="1 2">
    <name type="scientific">Mycetomoellerius zeteki</name>
    <dbReference type="NCBI Taxonomy" id="64791"/>
    <lineage>
        <taxon>Eukaryota</taxon>
        <taxon>Metazoa</taxon>
        <taxon>Ecdysozoa</taxon>
        <taxon>Arthropoda</taxon>
        <taxon>Hexapoda</taxon>
        <taxon>Insecta</taxon>
        <taxon>Pterygota</taxon>
        <taxon>Neoptera</taxon>
        <taxon>Endopterygota</taxon>
        <taxon>Hymenoptera</taxon>
        <taxon>Apocrita</taxon>
        <taxon>Aculeata</taxon>
        <taxon>Formicoidea</taxon>
        <taxon>Formicidae</taxon>
        <taxon>Myrmicinae</taxon>
        <taxon>Mycetomoellerius</taxon>
    </lineage>
</organism>
<reference evidence="1 2" key="1">
    <citation type="submission" date="2015-09" db="EMBL/GenBank/DDBJ databases">
        <title>Trachymyrmex zeteki WGS genome.</title>
        <authorList>
            <person name="Nygaard S."/>
            <person name="Hu H."/>
            <person name="Boomsma J."/>
            <person name="Zhang G."/>
        </authorList>
    </citation>
    <scope>NUCLEOTIDE SEQUENCE [LARGE SCALE GENOMIC DNA]</scope>
    <source>
        <strain evidence="1">Tzet28-1</strain>
        <tissue evidence="1">Whole body</tissue>
    </source>
</reference>
<dbReference type="AlphaFoldDB" id="A0A151X6X5"/>
<name>A0A151X6X5_9HYME</name>
<dbReference type="Proteomes" id="UP000075809">
    <property type="component" value="Unassembled WGS sequence"/>
</dbReference>
<gene>
    <name evidence="1" type="ORF">ALC60_04945</name>
</gene>
<evidence type="ECO:0008006" key="3">
    <source>
        <dbReference type="Google" id="ProtNLM"/>
    </source>
</evidence>
<accession>A0A151X6X5</accession>
<protein>
    <recommendedName>
        <fullName evidence="3">SWIM-type domain-containing protein</fullName>
    </recommendedName>
</protein>
<keyword evidence="2" id="KW-1185">Reference proteome</keyword>